<evidence type="ECO:0000256" key="1">
    <source>
        <dbReference type="ARBA" id="ARBA00023157"/>
    </source>
</evidence>
<protein>
    <submittedName>
        <fullName evidence="5">Matrilin-2 (inferred by orthology to a human protein)</fullName>
    </submittedName>
</protein>
<evidence type="ECO:0000313" key="5">
    <source>
        <dbReference type="WBParaSite" id="SVE_1696300.1"/>
    </source>
</evidence>
<dbReference type="PROSITE" id="PS00022">
    <property type="entry name" value="EGF_1"/>
    <property type="match status" value="1"/>
</dbReference>
<dbReference type="AlphaFoldDB" id="A0A0K0FWZ7"/>
<organism evidence="4 5">
    <name type="scientific">Strongyloides venezuelensis</name>
    <name type="common">Threadworm</name>
    <dbReference type="NCBI Taxonomy" id="75913"/>
    <lineage>
        <taxon>Eukaryota</taxon>
        <taxon>Metazoa</taxon>
        <taxon>Ecdysozoa</taxon>
        <taxon>Nematoda</taxon>
        <taxon>Chromadorea</taxon>
        <taxon>Rhabditida</taxon>
        <taxon>Tylenchina</taxon>
        <taxon>Panagrolaimomorpha</taxon>
        <taxon>Strongyloidoidea</taxon>
        <taxon>Strongyloididae</taxon>
        <taxon>Strongyloides</taxon>
    </lineage>
</organism>
<dbReference type="InterPro" id="IPR000742">
    <property type="entry name" value="EGF"/>
</dbReference>
<dbReference type="PROSITE" id="PS01187">
    <property type="entry name" value="EGF_CA"/>
    <property type="match status" value="1"/>
</dbReference>
<dbReference type="SMART" id="SM00181">
    <property type="entry name" value="EGF"/>
    <property type="match status" value="2"/>
</dbReference>
<dbReference type="WBParaSite" id="SVE_1696300.1">
    <property type="protein sequence ID" value="SVE_1696300.1"/>
    <property type="gene ID" value="SVE_1696300"/>
</dbReference>
<feature type="domain" description="EGF-like" evidence="3">
    <location>
        <begin position="227"/>
        <end position="241"/>
    </location>
</feature>
<dbReference type="PROSITE" id="PS01186">
    <property type="entry name" value="EGF_2"/>
    <property type="match status" value="2"/>
</dbReference>
<evidence type="ECO:0000313" key="4">
    <source>
        <dbReference type="Proteomes" id="UP000035680"/>
    </source>
</evidence>
<reference evidence="5" key="2">
    <citation type="submission" date="2015-08" db="UniProtKB">
        <authorList>
            <consortium name="WormBaseParasite"/>
        </authorList>
    </citation>
    <scope>IDENTIFICATION</scope>
</reference>
<accession>A0A0K0FWZ7</accession>
<keyword evidence="1" id="KW-1015">Disulfide bond</keyword>
<evidence type="ECO:0000259" key="2">
    <source>
        <dbReference type="PROSITE" id="PS00022"/>
    </source>
</evidence>
<name>A0A0K0FWZ7_STRVS</name>
<dbReference type="STRING" id="75913.A0A0K0FWZ7"/>
<dbReference type="Gene3D" id="2.10.25.10">
    <property type="entry name" value="Laminin"/>
    <property type="match status" value="2"/>
</dbReference>
<reference evidence="4" key="1">
    <citation type="submission" date="2014-07" db="EMBL/GenBank/DDBJ databases">
        <authorList>
            <person name="Martin A.A"/>
            <person name="De Silva N."/>
        </authorList>
    </citation>
    <scope>NUCLEOTIDE SEQUENCE</scope>
</reference>
<feature type="domain" description="EGF-like" evidence="2 3">
    <location>
        <begin position="182"/>
        <end position="193"/>
    </location>
</feature>
<sequence>MKKCFVSIKNIRLIQRNNLIFLIALLSYILSNIQIVHTYDAFNGLTDTIFNKFDYYFGPSKTGQSKIHQKHHNHAYKTSKSSVSGSLSKFRFKSYFFASSSSYQTYFLINFRLKYFSCGELLKDESKIFNLSQLCDGEVNCNDSEGEFNDENYPFCNKKYQKFCNFNGVFIVDPENIKDSFCICDNGWKGNYCEIRDEKKCGEDKIICHKNAECRSGNTDGNKDEVCVCKNGFFGDGIDNCQDINECEENICDINSEYCKNLNGGFLCCGNTINNKRCRFIHGQINYKNKIYKEITNNGEIKGNFEINKERNSSIHILDRSEVGKEYNPVIGSSNNVRSGGEVIVGSGKLDHDIFTIETKAGKSNKLKGEPPCNCSKATEGENPKIILKSKFFDVIHDKMKSANDLKNLENSENNLKNPEN</sequence>
<dbReference type="InterPro" id="IPR018097">
    <property type="entry name" value="EGF_Ca-bd_CS"/>
</dbReference>
<keyword evidence="4" id="KW-1185">Reference proteome</keyword>
<dbReference type="GO" id="GO:0005509">
    <property type="term" value="F:calcium ion binding"/>
    <property type="evidence" value="ECO:0007669"/>
    <property type="project" value="InterPro"/>
</dbReference>
<proteinExistence type="predicted"/>
<dbReference type="Proteomes" id="UP000035680">
    <property type="component" value="Unassembled WGS sequence"/>
</dbReference>
<evidence type="ECO:0000259" key="3">
    <source>
        <dbReference type="PROSITE" id="PS01186"/>
    </source>
</evidence>